<protein>
    <submittedName>
        <fullName evidence="3">Uncharacterized protein</fullName>
    </submittedName>
</protein>
<evidence type="ECO:0000313" key="4">
    <source>
        <dbReference type="Proteomes" id="UP000714618"/>
    </source>
</evidence>
<feature type="region of interest" description="Disordered" evidence="1">
    <location>
        <begin position="68"/>
        <end position="87"/>
    </location>
</feature>
<keyword evidence="4" id="KW-1185">Reference proteome</keyword>
<accession>A0A9N8K739</accession>
<evidence type="ECO:0000256" key="2">
    <source>
        <dbReference type="SAM" id="Phobius"/>
    </source>
</evidence>
<keyword evidence="2" id="KW-0472">Membrane</keyword>
<evidence type="ECO:0000313" key="3">
    <source>
        <dbReference type="EMBL" id="CAD0099815.1"/>
    </source>
</evidence>
<keyword evidence="2" id="KW-0812">Transmembrane</keyword>
<gene>
    <name evidence="3" type="ORF">AWRI4233_LOCUS8640</name>
</gene>
<organism evidence="3 4">
    <name type="scientific">Aureobasidium mustum</name>
    <dbReference type="NCBI Taxonomy" id="2773714"/>
    <lineage>
        <taxon>Eukaryota</taxon>
        <taxon>Fungi</taxon>
        <taxon>Dikarya</taxon>
        <taxon>Ascomycota</taxon>
        <taxon>Pezizomycotina</taxon>
        <taxon>Dothideomycetes</taxon>
        <taxon>Dothideomycetidae</taxon>
        <taxon>Dothideales</taxon>
        <taxon>Saccotheciaceae</taxon>
        <taxon>Aureobasidium</taxon>
    </lineage>
</organism>
<evidence type="ECO:0000256" key="1">
    <source>
        <dbReference type="SAM" id="MobiDB-lite"/>
    </source>
</evidence>
<sequence>MVEIEFDQPPAYPTHVAIPPSSEATTAPAYTSIHEDPLQPSRDLPPSRPLQRLDRLELTNQSTTINIGQAHEALTDNSTTEPTKSKNKDDTCCACAALCFFLAIVALLVTMIYCATSLKRDVAAFKENSKVLEEVKHEMQHMKETVTATVTAIIHETERISKRGHVDKITETVTQTVDGHVPTGSAWVTKIGNARRW</sequence>
<feature type="transmembrane region" description="Helical" evidence="2">
    <location>
        <begin position="92"/>
        <end position="113"/>
    </location>
</feature>
<dbReference type="Proteomes" id="UP000714618">
    <property type="component" value="Unassembled WGS sequence"/>
</dbReference>
<proteinExistence type="predicted"/>
<comment type="caution">
    <text evidence="3">The sequence shown here is derived from an EMBL/GenBank/DDBJ whole genome shotgun (WGS) entry which is preliminary data.</text>
</comment>
<name>A0A9N8K739_9PEZI</name>
<dbReference type="AlphaFoldDB" id="A0A9N8K739"/>
<dbReference type="EMBL" id="CAIJEO010000010">
    <property type="protein sequence ID" value="CAD0099815.1"/>
    <property type="molecule type" value="Genomic_DNA"/>
</dbReference>
<dbReference type="OrthoDB" id="3933384at2759"/>
<keyword evidence="2" id="KW-1133">Transmembrane helix</keyword>
<reference evidence="3" key="1">
    <citation type="submission" date="2020-06" db="EMBL/GenBank/DDBJ databases">
        <authorList>
            <person name="Onetto C."/>
        </authorList>
    </citation>
    <scope>NUCLEOTIDE SEQUENCE</scope>
</reference>
<feature type="region of interest" description="Disordered" evidence="1">
    <location>
        <begin position="1"/>
        <end position="24"/>
    </location>
</feature>